<dbReference type="Proteomes" id="UP001634394">
    <property type="component" value="Unassembled WGS sequence"/>
</dbReference>
<keyword evidence="1" id="KW-0732">Signal</keyword>
<evidence type="ECO:0000256" key="1">
    <source>
        <dbReference type="SAM" id="SignalP"/>
    </source>
</evidence>
<dbReference type="SMART" id="SM00289">
    <property type="entry name" value="WR1"/>
    <property type="match status" value="2"/>
</dbReference>
<dbReference type="AlphaFoldDB" id="A0ABD3XIE8"/>
<dbReference type="EMBL" id="JBJQND010000002">
    <property type="protein sequence ID" value="KAL3885356.1"/>
    <property type="molecule type" value="Genomic_DNA"/>
</dbReference>
<evidence type="ECO:0000313" key="3">
    <source>
        <dbReference type="Proteomes" id="UP001634394"/>
    </source>
</evidence>
<proteinExistence type="predicted"/>
<protein>
    <submittedName>
        <fullName evidence="2">Uncharacterized protein</fullName>
    </submittedName>
</protein>
<gene>
    <name evidence="2" type="ORF">ACJMK2_025427</name>
</gene>
<dbReference type="InterPro" id="IPR028150">
    <property type="entry name" value="Lustrin_cystein"/>
</dbReference>
<name>A0ABD3XIE8_SINWO</name>
<comment type="caution">
    <text evidence="2">The sequence shown here is derived from an EMBL/GenBank/DDBJ whole genome shotgun (WGS) entry which is preliminary data.</text>
</comment>
<organism evidence="2 3">
    <name type="scientific">Sinanodonta woodiana</name>
    <name type="common">Chinese pond mussel</name>
    <name type="synonym">Anodonta woodiana</name>
    <dbReference type="NCBI Taxonomy" id="1069815"/>
    <lineage>
        <taxon>Eukaryota</taxon>
        <taxon>Metazoa</taxon>
        <taxon>Spiralia</taxon>
        <taxon>Lophotrochozoa</taxon>
        <taxon>Mollusca</taxon>
        <taxon>Bivalvia</taxon>
        <taxon>Autobranchia</taxon>
        <taxon>Heteroconchia</taxon>
        <taxon>Palaeoheterodonta</taxon>
        <taxon>Unionida</taxon>
        <taxon>Unionoidea</taxon>
        <taxon>Unionidae</taxon>
        <taxon>Unioninae</taxon>
        <taxon>Sinanodonta</taxon>
    </lineage>
</organism>
<evidence type="ECO:0000313" key="2">
    <source>
        <dbReference type="EMBL" id="KAL3885356.1"/>
    </source>
</evidence>
<dbReference type="Pfam" id="PF14625">
    <property type="entry name" value="Lustrin_cystein"/>
    <property type="match status" value="1"/>
</dbReference>
<reference evidence="2 3" key="1">
    <citation type="submission" date="2024-11" db="EMBL/GenBank/DDBJ databases">
        <title>Chromosome-level genome assembly of the freshwater bivalve Anodonta woodiana.</title>
        <authorList>
            <person name="Chen X."/>
        </authorList>
    </citation>
    <scope>NUCLEOTIDE SEQUENCE [LARGE SCALE GENOMIC DNA]</scope>
    <source>
        <strain evidence="2">MN2024</strain>
        <tissue evidence="2">Gills</tissue>
    </source>
</reference>
<feature type="chain" id="PRO_5044869709" evidence="1">
    <location>
        <begin position="21"/>
        <end position="119"/>
    </location>
</feature>
<dbReference type="InterPro" id="IPR006150">
    <property type="entry name" value="Cys_repeat_1"/>
</dbReference>
<keyword evidence="3" id="KW-1185">Reference proteome</keyword>
<sequence length="119" mass="13063">MQHYLALLLVSACLWGNCIATCPDGSVNSLVCRRNVPFQCPEGYSCFAPGLLNDGFCCLDRQYSDYTCAVGFPLGYGDPNGLTRCNGPRRDAQLCPRGFNCKAVEWTRTRVGICCPIII</sequence>
<accession>A0ABD3XIE8</accession>
<feature type="signal peptide" evidence="1">
    <location>
        <begin position="1"/>
        <end position="20"/>
    </location>
</feature>